<evidence type="ECO:0000313" key="2">
    <source>
        <dbReference type="EMBL" id="MBB6033970.1"/>
    </source>
</evidence>
<accession>A0A841FPT7</accession>
<dbReference type="InterPro" id="IPR050471">
    <property type="entry name" value="AB_hydrolase"/>
</dbReference>
<protein>
    <submittedName>
        <fullName evidence="2">Pimeloyl-ACP methyl ester carboxylesterase</fullName>
    </submittedName>
</protein>
<dbReference type="PANTHER" id="PTHR43433">
    <property type="entry name" value="HYDROLASE, ALPHA/BETA FOLD FAMILY PROTEIN"/>
    <property type="match status" value="1"/>
</dbReference>
<name>A0A841FPT7_9ACTN</name>
<dbReference type="Pfam" id="PF00561">
    <property type="entry name" value="Abhydrolase_1"/>
    <property type="match status" value="1"/>
</dbReference>
<dbReference type="GO" id="GO:0004806">
    <property type="term" value="F:triacylglycerol lipase activity"/>
    <property type="evidence" value="ECO:0007669"/>
    <property type="project" value="TreeGrafter"/>
</dbReference>
<organism evidence="2 3">
    <name type="scientific">Phytomonospora endophytica</name>
    <dbReference type="NCBI Taxonomy" id="714109"/>
    <lineage>
        <taxon>Bacteria</taxon>
        <taxon>Bacillati</taxon>
        <taxon>Actinomycetota</taxon>
        <taxon>Actinomycetes</taxon>
        <taxon>Micromonosporales</taxon>
        <taxon>Micromonosporaceae</taxon>
        <taxon>Phytomonospora</taxon>
    </lineage>
</organism>
<reference evidence="2 3" key="1">
    <citation type="submission" date="2020-08" db="EMBL/GenBank/DDBJ databases">
        <title>Genomic Encyclopedia of Type Strains, Phase IV (KMG-IV): sequencing the most valuable type-strain genomes for metagenomic binning, comparative biology and taxonomic classification.</title>
        <authorList>
            <person name="Goeker M."/>
        </authorList>
    </citation>
    <scope>NUCLEOTIDE SEQUENCE [LARGE SCALE GENOMIC DNA]</scope>
    <source>
        <strain evidence="2 3">YIM 65646</strain>
    </source>
</reference>
<dbReference type="Gene3D" id="3.40.50.1820">
    <property type="entry name" value="alpha/beta hydrolase"/>
    <property type="match status" value="1"/>
</dbReference>
<dbReference type="PANTHER" id="PTHR43433:SF5">
    <property type="entry name" value="AB HYDROLASE-1 DOMAIN-CONTAINING PROTEIN"/>
    <property type="match status" value="1"/>
</dbReference>
<dbReference type="RefSeq" id="WP_184786815.1">
    <property type="nucleotide sequence ID" value="NZ_BONT01000013.1"/>
</dbReference>
<dbReference type="InterPro" id="IPR000073">
    <property type="entry name" value="AB_hydrolase_1"/>
</dbReference>
<dbReference type="EMBL" id="JACHGT010000003">
    <property type="protein sequence ID" value="MBB6033970.1"/>
    <property type="molecule type" value="Genomic_DNA"/>
</dbReference>
<comment type="caution">
    <text evidence="2">The sequence shown here is derived from an EMBL/GenBank/DDBJ whole genome shotgun (WGS) entry which is preliminary data.</text>
</comment>
<proteinExistence type="predicted"/>
<feature type="domain" description="AB hydrolase-1" evidence="1">
    <location>
        <begin position="25"/>
        <end position="272"/>
    </location>
</feature>
<gene>
    <name evidence="2" type="ORF">HNR73_001820</name>
</gene>
<sequence>MSTRYTTSGTMTIAYEDHGGKGGDPLLLIMGLAASRFWWPPGLIDDLVAAGFHVATYDHRDSGESSRWPDRKRGNPITSLFRRRPAAYTAEDLADDAVAVLDALGWSGAHLFGHSMGGVVAQHIALRHPDHVHTLTTSACVPSGAGPLALIRYIRPGVMVRMSRIRFADGHEGDVAAGIALARMLASPAHPFDEESARAAAERDRVSGFRDTAAQARQTGARWSGPELGTLRAPTVVFHGEQDPLLRPRASHDLAAAVPGARLITLPGVGHDLPRALWPRYVDEIRAQADRSPTRSPR</sequence>
<dbReference type="Proteomes" id="UP000548476">
    <property type="component" value="Unassembled WGS sequence"/>
</dbReference>
<evidence type="ECO:0000313" key="3">
    <source>
        <dbReference type="Proteomes" id="UP000548476"/>
    </source>
</evidence>
<dbReference type="SUPFAM" id="SSF53474">
    <property type="entry name" value="alpha/beta-Hydrolases"/>
    <property type="match status" value="1"/>
</dbReference>
<keyword evidence="3" id="KW-1185">Reference proteome</keyword>
<evidence type="ECO:0000259" key="1">
    <source>
        <dbReference type="Pfam" id="PF00561"/>
    </source>
</evidence>
<dbReference type="InterPro" id="IPR029058">
    <property type="entry name" value="AB_hydrolase_fold"/>
</dbReference>
<dbReference type="GO" id="GO:0046503">
    <property type="term" value="P:glycerolipid catabolic process"/>
    <property type="evidence" value="ECO:0007669"/>
    <property type="project" value="TreeGrafter"/>
</dbReference>
<dbReference type="AlphaFoldDB" id="A0A841FPT7"/>